<dbReference type="AlphaFoldDB" id="A0A4D6M913"/>
<protein>
    <recommendedName>
        <fullName evidence="5">Secreted protein</fullName>
    </recommendedName>
</protein>
<proteinExistence type="predicted"/>
<dbReference type="EMBL" id="CP039350">
    <property type="protein sequence ID" value="QCD97869.1"/>
    <property type="molecule type" value="Genomic_DNA"/>
</dbReference>
<sequence>MYMVRFQLCLASLVIARLAVTRPFCLRELSLRQRASVLSESTSRSSEKVSPKRECATTPLFPFSSPRLGERSSLERESLSPERGL</sequence>
<feature type="compositionally biased region" description="Basic and acidic residues" evidence="1">
    <location>
        <begin position="68"/>
        <end position="85"/>
    </location>
</feature>
<feature type="signal peptide" evidence="2">
    <location>
        <begin position="1"/>
        <end position="21"/>
    </location>
</feature>
<feature type="compositionally biased region" description="Basic and acidic residues" evidence="1">
    <location>
        <begin position="45"/>
        <end position="55"/>
    </location>
</feature>
<evidence type="ECO:0000313" key="3">
    <source>
        <dbReference type="EMBL" id="QCD97869.1"/>
    </source>
</evidence>
<keyword evidence="4" id="KW-1185">Reference proteome</keyword>
<reference evidence="3 4" key="1">
    <citation type="submission" date="2019-04" db="EMBL/GenBank/DDBJ databases">
        <title>An improved genome assembly and genetic linkage map for asparagus bean, Vigna unguiculata ssp. sesquipedialis.</title>
        <authorList>
            <person name="Xia Q."/>
            <person name="Zhang R."/>
            <person name="Dong Y."/>
        </authorList>
    </citation>
    <scope>NUCLEOTIDE SEQUENCE [LARGE SCALE GENOMIC DNA]</scope>
    <source>
        <tissue evidence="3">Leaf</tissue>
    </source>
</reference>
<evidence type="ECO:0000313" key="4">
    <source>
        <dbReference type="Proteomes" id="UP000501690"/>
    </source>
</evidence>
<keyword evidence="2" id="KW-0732">Signal</keyword>
<evidence type="ECO:0000256" key="2">
    <source>
        <dbReference type="SAM" id="SignalP"/>
    </source>
</evidence>
<gene>
    <name evidence="3" type="ORF">DEO72_LG6g2582</name>
</gene>
<accession>A0A4D6M913</accession>
<feature type="region of interest" description="Disordered" evidence="1">
    <location>
        <begin position="36"/>
        <end position="85"/>
    </location>
</feature>
<feature type="chain" id="PRO_5020028749" description="Secreted protein" evidence="2">
    <location>
        <begin position="22"/>
        <end position="85"/>
    </location>
</feature>
<evidence type="ECO:0008006" key="5">
    <source>
        <dbReference type="Google" id="ProtNLM"/>
    </source>
</evidence>
<name>A0A4D6M913_VIGUN</name>
<organism evidence="3 4">
    <name type="scientific">Vigna unguiculata</name>
    <name type="common">Cowpea</name>
    <dbReference type="NCBI Taxonomy" id="3917"/>
    <lineage>
        <taxon>Eukaryota</taxon>
        <taxon>Viridiplantae</taxon>
        <taxon>Streptophyta</taxon>
        <taxon>Embryophyta</taxon>
        <taxon>Tracheophyta</taxon>
        <taxon>Spermatophyta</taxon>
        <taxon>Magnoliopsida</taxon>
        <taxon>eudicotyledons</taxon>
        <taxon>Gunneridae</taxon>
        <taxon>Pentapetalae</taxon>
        <taxon>rosids</taxon>
        <taxon>fabids</taxon>
        <taxon>Fabales</taxon>
        <taxon>Fabaceae</taxon>
        <taxon>Papilionoideae</taxon>
        <taxon>50 kb inversion clade</taxon>
        <taxon>NPAAA clade</taxon>
        <taxon>indigoferoid/millettioid clade</taxon>
        <taxon>Phaseoleae</taxon>
        <taxon>Vigna</taxon>
    </lineage>
</organism>
<evidence type="ECO:0000256" key="1">
    <source>
        <dbReference type="SAM" id="MobiDB-lite"/>
    </source>
</evidence>
<dbReference type="Proteomes" id="UP000501690">
    <property type="component" value="Linkage Group LG6"/>
</dbReference>